<accession>A0A9W8AEJ8</accession>
<gene>
    <name evidence="3" type="ORF">IWQ60_003959</name>
</gene>
<sequence>MTSAEPSADYKYVAINTGDEKVPLSDSPPAYHPDAAAPAPQCRRKVRAKKFLAASLITLLLVGTTVYYGRRSGHCGGLNPFKGHPHHGNHYPVDHFLDEGEEHNGVQASWLETHRAIQMEHCEANVPYEGQTEFEFDPAEYEHFAGLVHGAAFSHVKIQVDENDATPAADARIKVKANVNVSDEKLLRGVKVVADKREGGHHKHPGHQFALNVHSPLFLRRGDCVRADIVLTLPKSLKQYQSIIVKYLAGHIAADEAFGELPLHFFRVGNVAGDLAFDKLKAGVVVLTSAKGSIGGHFDVARAAVFRTVSGNVAAKINAAHPDSTVVRAKTVSGNVKVVINEDYEGPFELATISGKTGVAGQDLKFDHDRPGLKTGYHGEHPPKDDDDDHHHHDHPKYELPKPGNSDIVKALPVSMDGFLHQLQEAMLHMKTHLKMLTDSQKPAKGNHFPGGDARPFLRPYVHSKRSHAKEGNDDGDHKPHHSHSKIELKSISGNLALNFV</sequence>
<protein>
    <submittedName>
        <fullName evidence="3">Uncharacterized protein</fullName>
    </submittedName>
</protein>
<feature type="region of interest" description="Disordered" evidence="1">
    <location>
        <begin position="362"/>
        <end position="406"/>
    </location>
</feature>
<name>A0A9W8AEJ8_9FUNG</name>
<dbReference type="Proteomes" id="UP001150569">
    <property type="component" value="Unassembled WGS sequence"/>
</dbReference>
<feature type="compositionally biased region" description="Basic and acidic residues" evidence="1">
    <location>
        <begin position="364"/>
        <end position="384"/>
    </location>
</feature>
<evidence type="ECO:0000313" key="4">
    <source>
        <dbReference type="Proteomes" id="UP001150569"/>
    </source>
</evidence>
<reference evidence="3" key="1">
    <citation type="submission" date="2022-07" db="EMBL/GenBank/DDBJ databases">
        <title>Phylogenomic reconstructions and comparative analyses of Kickxellomycotina fungi.</title>
        <authorList>
            <person name="Reynolds N.K."/>
            <person name="Stajich J.E."/>
            <person name="Barry K."/>
            <person name="Grigoriev I.V."/>
            <person name="Crous P."/>
            <person name="Smith M.E."/>
        </authorList>
    </citation>
    <scope>NUCLEOTIDE SEQUENCE</scope>
    <source>
        <strain evidence="3">RSA 861</strain>
    </source>
</reference>
<keyword evidence="2" id="KW-0472">Membrane</keyword>
<evidence type="ECO:0000256" key="1">
    <source>
        <dbReference type="SAM" id="MobiDB-lite"/>
    </source>
</evidence>
<keyword evidence="2" id="KW-1133">Transmembrane helix</keyword>
<dbReference type="AlphaFoldDB" id="A0A9W8AEJ8"/>
<evidence type="ECO:0000256" key="2">
    <source>
        <dbReference type="SAM" id="Phobius"/>
    </source>
</evidence>
<evidence type="ECO:0000313" key="3">
    <source>
        <dbReference type="EMBL" id="KAJ1926236.1"/>
    </source>
</evidence>
<organism evidence="3 4">
    <name type="scientific">Tieghemiomyces parasiticus</name>
    <dbReference type="NCBI Taxonomy" id="78921"/>
    <lineage>
        <taxon>Eukaryota</taxon>
        <taxon>Fungi</taxon>
        <taxon>Fungi incertae sedis</taxon>
        <taxon>Zoopagomycota</taxon>
        <taxon>Kickxellomycotina</taxon>
        <taxon>Dimargaritomycetes</taxon>
        <taxon>Dimargaritales</taxon>
        <taxon>Dimargaritaceae</taxon>
        <taxon>Tieghemiomyces</taxon>
    </lineage>
</organism>
<comment type="caution">
    <text evidence="3">The sequence shown here is derived from an EMBL/GenBank/DDBJ whole genome shotgun (WGS) entry which is preliminary data.</text>
</comment>
<keyword evidence="4" id="KW-1185">Reference proteome</keyword>
<dbReference type="OrthoDB" id="5547695at2759"/>
<proteinExistence type="predicted"/>
<dbReference type="EMBL" id="JANBPT010000180">
    <property type="protein sequence ID" value="KAJ1926236.1"/>
    <property type="molecule type" value="Genomic_DNA"/>
</dbReference>
<feature type="compositionally biased region" description="Basic and acidic residues" evidence="1">
    <location>
        <begin position="469"/>
        <end position="478"/>
    </location>
</feature>
<keyword evidence="2" id="KW-0812">Transmembrane</keyword>
<feature type="transmembrane region" description="Helical" evidence="2">
    <location>
        <begin position="51"/>
        <end position="69"/>
    </location>
</feature>
<feature type="region of interest" description="Disordered" evidence="1">
    <location>
        <begin position="464"/>
        <end position="489"/>
    </location>
</feature>